<dbReference type="EMBL" id="JAKVTW010000012">
    <property type="protein sequence ID" value="MCH4812637.1"/>
    <property type="molecule type" value="Genomic_DNA"/>
</dbReference>
<organism evidence="1 2">
    <name type="scientific">Vreelandella neptunia</name>
    <dbReference type="NCBI Taxonomy" id="115551"/>
    <lineage>
        <taxon>Bacteria</taxon>
        <taxon>Pseudomonadati</taxon>
        <taxon>Pseudomonadota</taxon>
        <taxon>Gammaproteobacteria</taxon>
        <taxon>Oceanospirillales</taxon>
        <taxon>Halomonadaceae</taxon>
        <taxon>Vreelandella</taxon>
    </lineage>
</organism>
<reference evidence="1 2" key="1">
    <citation type="submission" date="2022-03" db="EMBL/GenBank/DDBJ databases">
        <title>Genomic signatures underlying metal tolerance in selected Arctic bacterial isolates.</title>
        <authorList>
            <person name="Thomas F.A."/>
            <person name="Venkatachalam S."/>
            <person name="Krishnan K.P."/>
        </authorList>
    </citation>
    <scope>NUCLEOTIDE SEQUENCE [LARGE SCALE GENOMIC DNA]</scope>
    <source>
        <strain evidence="1 2">HM116</strain>
    </source>
</reference>
<evidence type="ECO:0000313" key="1">
    <source>
        <dbReference type="EMBL" id="MCH4812637.1"/>
    </source>
</evidence>
<evidence type="ECO:0000313" key="2">
    <source>
        <dbReference type="Proteomes" id="UP001320609"/>
    </source>
</evidence>
<proteinExistence type="predicted"/>
<keyword evidence="2" id="KW-1185">Reference proteome</keyword>
<comment type="caution">
    <text evidence="1">The sequence shown here is derived from an EMBL/GenBank/DDBJ whole genome shotgun (WGS) entry which is preliminary data.</text>
</comment>
<protein>
    <submittedName>
        <fullName evidence="1">Metal ABC transporter substrate-binding protein</fullName>
    </submittedName>
</protein>
<dbReference type="Proteomes" id="UP001320609">
    <property type="component" value="Unassembled WGS sequence"/>
</dbReference>
<accession>A0ABS9S944</accession>
<sequence>MAKQLSEIAPDNAAYYRENAAQRKEYLTIFLEHLQARLSWV</sequence>
<gene>
    <name evidence="1" type="ORF">MLE19_14985</name>
</gene>
<name>A0ABS9S944_9GAMM</name>